<dbReference type="PANTHER" id="PTHR43806:SF11">
    <property type="entry name" value="CEREVISIN-RELATED"/>
    <property type="match status" value="1"/>
</dbReference>
<dbReference type="EMBL" id="MFEK01000003">
    <property type="protein sequence ID" value="OGE79396.1"/>
    <property type="molecule type" value="Genomic_DNA"/>
</dbReference>
<evidence type="ECO:0000259" key="8">
    <source>
        <dbReference type="Pfam" id="PF00082"/>
    </source>
</evidence>
<dbReference type="InterPro" id="IPR036852">
    <property type="entry name" value="Peptidase_S8/S53_dom_sf"/>
</dbReference>
<evidence type="ECO:0000256" key="5">
    <source>
        <dbReference type="PIRSR" id="PIRSR615500-1"/>
    </source>
</evidence>
<evidence type="ECO:0000256" key="1">
    <source>
        <dbReference type="ARBA" id="ARBA00011073"/>
    </source>
</evidence>
<feature type="signal peptide" evidence="7">
    <location>
        <begin position="1"/>
        <end position="28"/>
    </location>
</feature>
<evidence type="ECO:0000256" key="6">
    <source>
        <dbReference type="PROSITE-ProRule" id="PRU01240"/>
    </source>
</evidence>
<dbReference type="PROSITE" id="PS00137">
    <property type="entry name" value="SUBTILASE_HIS"/>
    <property type="match status" value="1"/>
</dbReference>
<dbReference type="InterPro" id="IPR015500">
    <property type="entry name" value="Peptidase_S8_subtilisin-rel"/>
</dbReference>
<evidence type="ECO:0000313" key="10">
    <source>
        <dbReference type="Proteomes" id="UP000176864"/>
    </source>
</evidence>
<organism evidence="9 10">
    <name type="scientific">Candidatus Doudnabacteria bacterium RIFCSPHIGHO2_01_FULL_46_14</name>
    <dbReference type="NCBI Taxonomy" id="1817824"/>
    <lineage>
        <taxon>Bacteria</taxon>
        <taxon>Candidatus Doudnaibacteriota</taxon>
    </lineage>
</organism>
<dbReference type="PRINTS" id="PR00723">
    <property type="entry name" value="SUBTILISIN"/>
</dbReference>
<gene>
    <name evidence="9" type="ORF">A2751_05170</name>
</gene>
<dbReference type="STRING" id="1817824.A2751_05170"/>
<keyword evidence="3 6" id="KW-0378">Hydrolase</keyword>
<keyword evidence="7" id="KW-0732">Signal</keyword>
<dbReference type="Pfam" id="PF00082">
    <property type="entry name" value="Peptidase_S8"/>
    <property type="match status" value="1"/>
</dbReference>
<evidence type="ECO:0000256" key="2">
    <source>
        <dbReference type="ARBA" id="ARBA00022670"/>
    </source>
</evidence>
<dbReference type="GO" id="GO:0004252">
    <property type="term" value="F:serine-type endopeptidase activity"/>
    <property type="evidence" value="ECO:0007669"/>
    <property type="project" value="UniProtKB-UniRule"/>
</dbReference>
<keyword evidence="2 6" id="KW-0645">Protease</keyword>
<protein>
    <recommendedName>
        <fullName evidence="8">Peptidase S8/S53 domain-containing protein</fullName>
    </recommendedName>
</protein>
<dbReference type="InterPro" id="IPR000209">
    <property type="entry name" value="Peptidase_S8/S53_dom"/>
</dbReference>
<dbReference type="PROSITE" id="PS00136">
    <property type="entry name" value="SUBTILASE_ASP"/>
    <property type="match status" value="1"/>
</dbReference>
<dbReference type="SUPFAM" id="SSF52743">
    <property type="entry name" value="Subtilisin-like"/>
    <property type="match status" value="1"/>
</dbReference>
<dbReference type="PROSITE" id="PS51892">
    <property type="entry name" value="SUBTILASE"/>
    <property type="match status" value="1"/>
</dbReference>
<accession>A0A1F5NNX7</accession>
<evidence type="ECO:0000256" key="3">
    <source>
        <dbReference type="ARBA" id="ARBA00022801"/>
    </source>
</evidence>
<feature type="domain" description="Peptidase S8/S53" evidence="8">
    <location>
        <begin position="132"/>
        <end position="411"/>
    </location>
</feature>
<feature type="active site" description="Charge relay system" evidence="5 6">
    <location>
        <position position="376"/>
    </location>
</feature>
<dbReference type="PANTHER" id="PTHR43806">
    <property type="entry name" value="PEPTIDASE S8"/>
    <property type="match status" value="1"/>
</dbReference>
<feature type="active site" description="Charge relay system" evidence="5 6">
    <location>
        <position position="191"/>
    </location>
</feature>
<dbReference type="InterPro" id="IPR050131">
    <property type="entry name" value="Peptidase_S8_subtilisin-like"/>
</dbReference>
<feature type="active site" description="Charge relay system" evidence="5 6">
    <location>
        <position position="139"/>
    </location>
</feature>
<dbReference type="Gene3D" id="3.40.50.200">
    <property type="entry name" value="Peptidase S8/S53 domain"/>
    <property type="match status" value="1"/>
</dbReference>
<dbReference type="InterPro" id="IPR022398">
    <property type="entry name" value="Peptidase_S8_His-AS"/>
</dbReference>
<name>A0A1F5NNX7_9BACT</name>
<feature type="chain" id="PRO_5009520162" description="Peptidase S8/S53 domain-containing protein" evidence="7">
    <location>
        <begin position="29"/>
        <end position="681"/>
    </location>
</feature>
<sequence>MTSNKTNFKIFTALIAAIIVSNFTPLQAHGADAGVLIVKIKSASDLMKLQTYGETELLFNNVYRLATSYQLSATVLLQQSWVEFAEHDQIVKTTVNADDPLFVLDTAEQDKQWYLPKIKVHQAWEKTTGSPQITVAIIDTGINALHEDLNDGRVGRGFVTYCQNLSPAKDNCLTRVTGEIVAGVNSDDNGHGTIIAGLVGAIPNNGKGIAGVNWNVKLMPIKALDSKGEGLVSDVSQAIKWAADNGARVINLSIGWQGLPGMQVLQESISYAFNKGVLVVAAAGNDGATSGGNLNVSPISPVCTDGGQNMVIGVAALDINDRKAVFSSFGSNCIDISAPGTANYVSKENSRGIISTYYDPAKPTRNNLYIYASGSSVAAPLVAGVAALTMATFPDWDLKAVRERIIASADNIDALNMTNCDSGSCGRHLGSGRINAYKAVSSSQLFSAGTVVKSPSGATYLIEKGLKRPVSEYVFRGRFGGVVLVQAEQAEIDAVPEGRPLPPVEGTMIKEPGVPTVYIIEQEKRLPLSYLAFSSRGLRFENVATLSAEEIAGYDQGPDAPVLDGALIKDANSPAVYILNNNYRQLISYFVFKGRGLDARPIAILSLEELEKYQINPNLYPPMDGLLIKGGSSPTVYLVENGARKGMNYEAFINRGYKFSEVQVLPQSEVDQYQLGADIIQ</sequence>
<dbReference type="Proteomes" id="UP000176864">
    <property type="component" value="Unassembled WGS sequence"/>
</dbReference>
<comment type="caution">
    <text evidence="9">The sequence shown here is derived from an EMBL/GenBank/DDBJ whole genome shotgun (WGS) entry which is preliminary data.</text>
</comment>
<proteinExistence type="inferred from homology"/>
<reference evidence="9 10" key="1">
    <citation type="journal article" date="2016" name="Nat. Commun.">
        <title>Thousands of microbial genomes shed light on interconnected biogeochemical processes in an aquifer system.</title>
        <authorList>
            <person name="Anantharaman K."/>
            <person name="Brown C.T."/>
            <person name="Hug L.A."/>
            <person name="Sharon I."/>
            <person name="Castelle C.J."/>
            <person name="Probst A.J."/>
            <person name="Thomas B.C."/>
            <person name="Singh A."/>
            <person name="Wilkins M.J."/>
            <person name="Karaoz U."/>
            <person name="Brodie E.L."/>
            <person name="Williams K.H."/>
            <person name="Hubbard S.S."/>
            <person name="Banfield J.F."/>
        </authorList>
    </citation>
    <scope>NUCLEOTIDE SEQUENCE [LARGE SCALE GENOMIC DNA]</scope>
</reference>
<evidence type="ECO:0000313" key="9">
    <source>
        <dbReference type="EMBL" id="OGE79396.1"/>
    </source>
</evidence>
<evidence type="ECO:0000256" key="7">
    <source>
        <dbReference type="SAM" id="SignalP"/>
    </source>
</evidence>
<keyword evidence="4 6" id="KW-0720">Serine protease</keyword>
<evidence type="ECO:0000256" key="4">
    <source>
        <dbReference type="ARBA" id="ARBA00022825"/>
    </source>
</evidence>
<dbReference type="GO" id="GO:0006508">
    <property type="term" value="P:proteolysis"/>
    <property type="evidence" value="ECO:0007669"/>
    <property type="project" value="UniProtKB-KW"/>
</dbReference>
<comment type="similarity">
    <text evidence="1 6">Belongs to the peptidase S8 family.</text>
</comment>
<dbReference type="InterPro" id="IPR023827">
    <property type="entry name" value="Peptidase_S8_Asp-AS"/>
</dbReference>
<dbReference type="AlphaFoldDB" id="A0A1F5NNX7"/>